<evidence type="ECO:0000256" key="3">
    <source>
        <dbReference type="ARBA" id="ARBA00022692"/>
    </source>
</evidence>
<evidence type="ECO:0000256" key="7">
    <source>
        <dbReference type="SAM" id="MobiDB-lite"/>
    </source>
</evidence>
<reference evidence="8 9" key="1">
    <citation type="submission" date="2017-12" db="EMBL/GenBank/DDBJ databases">
        <title>Corynebacterium mastitidis 16-1433 Genome.</title>
        <authorList>
            <person name="Gulvik C.A."/>
        </authorList>
    </citation>
    <scope>NUCLEOTIDE SEQUENCE [LARGE SCALE GENOMIC DNA]</scope>
    <source>
        <strain evidence="8 9">16-1433</strain>
    </source>
</reference>
<comment type="caution">
    <text evidence="8">The sequence shown here is derived from an EMBL/GenBank/DDBJ whole genome shotgun (WGS) entry which is preliminary data.</text>
</comment>
<evidence type="ECO:0000256" key="1">
    <source>
        <dbReference type="ARBA" id="ARBA00004370"/>
    </source>
</evidence>
<comment type="similarity">
    <text evidence="2 6">Belongs to the SURF1 family.</text>
</comment>
<feature type="transmembrane region" description="Helical" evidence="6">
    <location>
        <begin position="21"/>
        <end position="41"/>
    </location>
</feature>
<organism evidence="8 9">
    <name type="scientific">Corynebacterium mastitidis</name>
    <dbReference type="NCBI Taxonomy" id="161890"/>
    <lineage>
        <taxon>Bacteria</taxon>
        <taxon>Bacillati</taxon>
        <taxon>Actinomycetota</taxon>
        <taxon>Actinomycetes</taxon>
        <taxon>Mycobacteriales</taxon>
        <taxon>Corynebacteriaceae</taxon>
        <taxon>Corynebacterium</taxon>
    </lineage>
</organism>
<keyword evidence="4 6" id="KW-1133">Transmembrane helix</keyword>
<dbReference type="GO" id="GO:0005886">
    <property type="term" value="C:plasma membrane"/>
    <property type="evidence" value="ECO:0007669"/>
    <property type="project" value="UniProtKB-SubCell"/>
</dbReference>
<evidence type="ECO:0000256" key="6">
    <source>
        <dbReference type="RuleBase" id="RU363076"/>
    </source>
</evidence>
<dbReference type="PROSITE" id="PS50895">
    <property type="entry name" value="SURF1"/>
    <property type="match status" value="1"/>
</dbReference>
<comment type="subcellular location">
    <subcellularLocation>
        <location evidence="6">Cell membrane</location>
        <topology evidence="6">Multi-pass membrane protein</topology>
    </subcellularLocation>
    <subcellularLocation>
        <location evidence="1">Membrane</location>
    </subcellularLocation>
</comment>
<dbReference type="OrthoDB" id="9807214at2"/>
<proteinExistence type="inferred from homology"/>
<sequence length="316" mass="35351">MNSTVHDRYGTRHRRSPWRAFLKPGWIVSALIIVVFSYFAFTLLAPWQLNKDSDIVERNERIAEAFDHDPLPVGEVFDHGALGDTGEWRRVSLTGRYLPEAEAVLRMRPSDSGPAVQVLTAFAATDGTTYLVNRGYEPTTGADVPPYDPAPEGEVSIVGVARLGEAPPERASFTEDGHLQVYGINTELIGQDLATPLARDYVQLSEGQPGEVTAMPIPQLDRGSHLSYGLQWIAFGIMAPLGLGYFVYAEVRERRRARSEQEELAAAPADAAPQDRPTPSRPERRSRHEERKHFQEALWDDDSPQRPAHPRDRYGR</sequence>
<keyword evidence="6" id="KW-1003">Cell membrane</keyword>
<dbReference type="CDD" id="cd06662">
    <property type="entry name" value="SURF1"/>
    <property type="match status" value="1"/>
</dbReference>
<dbReference type="InterPro" id="IPR045214">
    <property type="entry name" value="Surf1/Surf4"/>
</dbReference>
<evidence type="ECO:0000256" key="4">
    <source>
        <dbReference type="ARBA" id="ARBA00022989"/>
    </source>
</evidence>
<evidence type="ECO:0000313" key="8">
    <source>
        <dbReference type="EMBL" id="PKF69436.1"/>
    </source>
</evidence>
<dbReference type="AlphaFoldDB" id="A0A2N0X9P0"/>
<name>A0A2N0X9P0_9CORY</name>
<gene>
    <name evidence="8" type="ORF">CXB45_01955</name>
</gene>
<feature type="transmembrane region" description="Helical" evidence="6">
    <location>
        <begin position="229"/>
        <end position="248"/>
    </location>
</feature>
<protein>
    <recommendedName>
        <fullName evidence="6">SURF1-like protein</fullName>
    </recommendedName>
</protein>
<dbReference type="InterPro" id="IPR002994">
    <property type="entry name" value="Surf1/Shy1"/>
</dbReference>
<feature type="region of interest" description="Disordered" evidence="7">
    <location>
        <begin position="259"/>
        <end position="316"/>
    </location>
</feature>
<dbReference type="PANTHER" id="PTHR23427">
    <property type="entry name" value="SURFEIT LOCUS PROTEIN"/>
    <property type="match status" value="1"/>
</dbReference>
<dbReference type="PANTHER" id="PTHR23427:SF2">
    <property type="entry name" value="SURFEIT LOCUS PROTEIN 1"/>
    <property type="match status" value="1"/>
</dbReference>
<evidence type="ECO:0000313" key="9">
    <source>
        <dbReference type="Proteomes" id="UP000233249"/>
    </source>
</evidence>
<dbReference type="Proteomes" id="UP000233249">
    <property type="component" value="Unassembled WGS sequence"/>
</dbReference>
<dbReference type="RefSeq" id="WP_101172952.1">
    <property type="nucleotide sequence ID" value="NZ_JAKRKB010000013.1"/>
</dbReference>
<feature type="compositionally biased region" description="Basic and acidic residues" evidence="7">
    <location>
        <begin position="281"/>
        <end position="295"/>
    </location>
</feature>
<dbReference type="STRING" id="1121365.GCA_000375365_00303"/>
<evidence type="ECO:0000256" key="2">
    <source>
        <dbReference type="ARBA" id="ARBA00007165"/>
    </source>
</evidence>
<accession>A0A2N0X9P0</accession>
<evidence type="ECO:0000256" key="5">
    <source>
        <dbReference type="ARBA" id="ARBA00023136"/>
    </source>
</evidence>
<keyword evidence="3 6" id="KW-0812">Transmembrane</keyword>
<keyword evidence="5 6" id="KW-0472">Membrane</keyword>
<dbReference type="Pfam" id="PF02104">
    <property type="entry name" value="SURF1"/>
    <property type="match status" value="1"/>
</dbReference>
<dbReference type="EMBL" id="PJAF01000003">
    <property type="protein sequence ID" value="PKF69436.1"/>
    <property type="molecule type" value="Genomic_DNA"/>
</dbReference>